<proteinExistence type="predicted"/>
<evidence type="ECO:0000313" key="2">
    <source>
        <dbReference type="Proteomes" id="UP001292216"/>
    </source>
</evidence>
<dbReference type="EMBL" id="JAYERP010000001">
    <property type="protein sequence ID" value="MEA3568990.1"/>
    <property type="molecule type" value="Genomic_DNA"/>
</dbReference>
<dbReference type="Proteomes" id="UP001292216">
    <property type="component" value="Unassembled WGS sequence"/>
</dbReference>
<dbReference type="Pfam" id="PF13046">
    <property type="entry name" value="DUF3906"/>
    <property type="match status" value="1"/>
</dbReference>
<evidence type="ECO:0000313" key="1">
    <source>
        <dbReference type="EMBL" id="MEA3568990.1"/>
    </source>
</evidence>
<dbReference type="RefSeq" id="WP_085169850.1">
    <property type="nucleotide sequence ID" value="NZ_CBCSKM010000006.1"/>
</dbReference>
<protein>
    <submittedName>
        <fullName evidence="1">DUF3906 family protein</fullName>
    </submittedName>
</protein>
<organism evidence="1 2">
    <name type="scientific">Paenibacillus phoenicis</name>
    <dbReference type="NCBI Taxonomy" id="554117"/>
    <lineage>
        <taxon>Bacteria</taxon>
        <taxon>Bacillati</taxon>
        <taxon>Bacillota</taxon>
        <taxon>Bacilli</taxon>
        <taxon>Bacillales</taxon>
        <taxon>Paenibacillaceae</taxon>
        <taxon>Paenibacillus</taxon>
    </lineage>
</organism>
<keyword evidence="2" id="KW-1185">Reference proteome</keyword>
<accession>A0ABU5PGI9</accession>
<comment type="caution">
    <text evidence="1">The sequence shown here is derived from an EMBL/GenBank/DDBJ whole genome shotgun (WGS) entry which is preliminary data.</text>
</comment>
<name>A0ABU5PGI9_9BACL</name>
<gene>
    <name evidence="1" type="ORF">U9M73_03135</name>
</gene>
<dbReference type="InterPro" id="IPR024998">
    <property type="entry name" value="DUF3906"/>
</dbReference>
<sequence length="70" mass="7615">MYLYRLEADTSAGPFTIVIAADGEEEAFAAAEEHLQRQVLPAPTITELTIVEKKRLVPGAGYVVAISEPR</sequence>
<reference evidence="1 2" key="1">
    <citation type="submission" date="2023-12" db="EMBL/GenBank/DDBJ databases">
        <title>Whole genome sequencing of Paenibacillus phoenicis isolated from the Phoenix Mars Lander spacecraft assembly facility.</title>
        <authorList>
            <person name="Garcia A."/>
            <person name="Venkateswaran K."/>
        </authorList>
    </citation>
    <scope>NUCLEOTIDE SEQUENCE [LARGE SCALE GENOMIC DNA]</scope>
    <source>
        <strain evidence="1 2">3PO2SA</strain>
    </source>
</reference>